<evidence type="ECO:0000313" key="2">
    <source>
        <dbReference type="Proteomes" id="UP000295172"/>
    </source>
</evidence>
<name>A0A4R4WWV0_9ACTN</name>
<comment type="caution">
    <text evidence="1">The sequence shown here is derived from an EMBL/GenBank/DDBJ whole genome shotgun (WGS) entry which is preliminary data.</text>
</comment>
<organism evidence="1 2">
    <name type="scientific">Kribbella turkmenica</name>
    <dbReference type="NCBI Taxonomy" id="2530375"/>
    <lineage>
        <taxon>Bacteria</taxon>
        <taxon>Bacillati</taxon>
        <taxon>Actinomycetota</taxon>
        <taxon>Actinomycetes</taxon>
        <taxon>Propionibacteriales</taxon>
        <taxon>Kribbellaceae</taxon>
        <taxon>Kribbella</taxon>
    </lineage>
</organism>
<evidence type="ECO:0000313" key="1">
    <source>
        <dbReference type="EMBL" id="TDD22188.1"/>
    </source>
</evidence>
<sequence>MQRLHSLVDEIDDADSTAERDARVREFVETVSSANDAVLELWLDAEEQEITALAAQAPAARHGQLAPAAALLRVQAVTKALGLAANSVQKGVRKVRNLLNKWIGRMQTWLVGTVKQSTGATAVSLEVELGPVSIGLSW</sequence>
<dbReference type="Proteomes" id="UP000295172">
    <property type="component" value="Unassembled WGS sequence"/>
</dbReference>
<keyword evidence="2" id="KW-1185">Reference proteome</keyword>
<accession>A0A4R4WWV0</accession>
<proteinExistence type="predicted"/>
<protein>
    <submittedName>
        <fullName evidence="1">Uncharacterized protein</fullName>
    </submittedName>
</protein>
<gene>
    <name evidence="1" type="ORF">E1218_19735</name>
</gene>
<dbReference type="RefSeq" id="WP_132322255.1">
    <property type="nucleotide sequence ID" value="NZ_SMKR01000084.1"/>
</dbReference>
<dbReference type="AlphaFoldDB" id="A0A4R4WWV0"/>
<dbReference type="EMBL" id="SMKR01000084">
    <property type="protein sequence ID" value="TDD22188.1"/>
    <property type="molecule type" value="Genomic_DNA"/>
</dbReference>
<reference evidence="1 2" key="1">
    <citation type="submission" date="2019-02" db="EMBL/GenBank/DDBJ databases">
        <title>Draft genome sequences of novel Actinobacteria.</title>
        <authorList>
            <person name="Sahin N."/>
            <person name="Ay H."/>
            <person name="Saygin H."/>
        </authorList>
    </citation>
    <scope>NUCLEOTIDE SEQUENCE [LARGE SCALE GENOMIC DNA]</scope>
    <source>
        <strain evidence="1 2">16K104</strain>
    </source>
</reference>